<dbReference type="SMART" id="SM00369">
    <property type="entry name" value="LRR_TYP"/>
    <property type="match status" value="6"/>
</dbReference>
<dbReference type="Pfam" id="PF13855">
    <property type="entry name" value="LRR_8"/>
    <property type="match status" value="3"/>
</dbReference>
<dbReference type="InterPro" id="IPR001611">
    <property type="entry name" value="Leu-rich_rpt"/>
</dbReference>
<proteinExistence type="predicted"/>
<evidence type="ECO:0000313" key="5">
    <source>
        <dbReference type="EMBL" id="JAB64435.1"/>
    </source>
</evidence>
<dbReference type="EMBL" id="GALX01004031">
    <property type="protein sequence ID" value="JAB64435.1"/>
    <property type="molecule type" value="Transcribed_RNA"/>
</dbReference>
<dbReference type="InterPro" id="IPR032675">
    <property type="entry name" value="LRR_dom_sf"/>
</dbReference>
<keyword evidence="1" id="KW-0433">Leucine-rich repeat</keyword>
<keyword evidence="3" id="KW-0677">Repeat</keyword>
<reference evidence="5" key="1">
    <citation type="submission" date="2013-07" db="EMBL/GenBank/DDBJ databases">
        <title>Midgut Transcriptome Profiling of Anoplphora glabripennis, a Lignocellulose Degrading, Wood-Boring Cerambycid.</title>
        <authorList>
            <person name="Scully E.D."/>
            <person name="Hoover K."/>
            <person name="Carlson J.E."/>
            <person name="Tien M."/>
            <person name="Geib S.M."/>
        </authorList>
    </citation>
    <scope>NUCLEOTIDE SEQUENCE</scope>
</reference>
<sequence>MHHRMKILIFLAAALVGSTLADSDKLPFCKICKCHFTNDDEQADVTCTTNIIYNIFDDYYWKINGTNESYAYASINFQNNQFGDLTYIFPQSNLTYLNLANNDINKIADSVFQNLQNMNTLILSYNDLEILHPDAFKGVYLETRLLPLRSLKELRLDHNKLHTLNQDIFEHTTDIEILDLSYNPIVTIDQHTLAAIDSLAYLKELYLQYTEITTLPDNMLHTPKFLEVLDLSGNPISKLPATLQQVHKLTSLYLNNTNFDNLTEENGFPEMPTVKVLHLCRNQYLSHLKKHSLSGLINLEELHMSDNIALSHIDPLAMAMIRNHTGGAIWPPIKKLHINNNKLAYLDSDIIARWDGLTHLDIRANPWTCECENQWLIEDLVPIYLKIDEESAKQVQCAAPIEMERFSFYELYEKKAT</sequence>
<dbReference type="PROSITE" id="PS51450">
    <property type="entry name" value="LRR"/>
    <property type="match status" value="2"/>
</dbReference>
<dbReference type="AlphaFoldDB" id="V5G361"/>
<evidence type="ECO:0000256" key="2">
    <source>
        <dbReference type="ARBA" id="ARBA00022729"/>
    </source>
</evidence>
<organism evidence="5">
    <name type="scientific">Anoplophora glabripennis</name>
    <name type="common">Asian longhorn beetle</name>
    <name type="synonym">Anoplophora nobilis</name>
    <dbReference type="NCBI Taxonomy" id="217634"/>
    <lineage>
        <taxon>Eukaryota</taxon>
        <taxon>Metazoa</taxon>
        <taxon>Ecdysozoa</taxon>
        <taxon>Arthropoda</taxon>
        <taxon>Hexapoda</taxon>
        <taxon>Insecta</taxon>
        <taxon>Pterygota</taxon>
        <taxon>Neoptera</taxon>
        <taxon>Endopterygota</taxon>
        <taxon>Coleoptera</taxon>
        <taxon>Polyphaga</taxon>
        <taxon>Cucujiformia</taxon>
        <taxon>Chrysomeloidea</taxon>
        <taxon>Cerambycidae</taxon>
        <taxon>Lamiinae</taxon>
        <taxon>Lamiini</taxon>
        <taxon>Anoplophora</taxon>
    </lineage>
</organism>
<dbReference type="Gene3D" id="3.80.10.10">
    <property type="entry name" value="Ribonuclease Inhibitor"/>
    <property type="match status" value="2"/>
</dbReference>
<dbReference type="Pfam" id="PF00560">
    <property type="entry name" value="LRR_1"/>
    <property type="match status" value="1"/>
</dbReference>
<feature type="signal peptide" evidence="4">
    <location>
        <begin position="1"/>
        <end position="21"/>
    </location>
</feature>
<dbReference type="PANTHER" id="PTHR24373">
    <property type="entry name" value="SLIT RELATED LEUCINE-RICH REPEAT NEURONAL PROTEIN"/>
    <property type="match status" value="1"/>
</dbReference>
<dbReference type="SUPFAM" id="SSF52058">
    <property type="entry name" value="L domain-like"/>
    <property type="match status" value="1"/>
</dbReference>
<evidence type="ECO:0000256" key="4">
    <source>
        <dbReference type="SAM" id="SignalP"/>
    </source>
</evidence>
<protein>
    <submittedName>
        <fullName evidence="5">Leucine-rich repeat neuronal protein 1</fullName>
    </submittedName>
</protein>
<dbReference type="InterPro" id="IPR050328">
    <property type="entry name" value="Dev_Immune_Receptor"/>
</dbReference>
<keyword evidence="2 4" id="KW-0732">Signal</keyword>
<evidence type="ECO:0000256" key="1">
    <source>
        <dbReference type="ARBA" id="ARBA00022614"/>
    </source>
</evidence>
<dbReference type="PANTHER" id="PTHR24373:SF392">
    <property type="entry name" value="NEPHROCAN"/>
    <property type="match status" value="1"/>
</dbReference>
<name>V5G361_ANOGL</name>
<gene>
    <name evidence="5" type="primary">LRRN1</name>
</gene>
<dbReference type="InterPro" id="IPR003591">
    <property type="entry name" value="Leu-rich_rpt_typical-subtyp"/>
</dbReference>
<evidence type="ECO:0000256" key="3">
    <source>
        <dbReference type="ARBA" id="ARBA00022737"/>
    </source>
</evidence>
<accession>V5G361</accession>
<feature type="chain" id="PRO_5004733097" evidence="4">
    <location>
        <begin position="22"/>
        <end position="417"/>
    </location>
</feature>